<organism evidence="1 2">
    <name type="scientific">Campylobacter phage F355</name>
    <dbReference type="NCBI Taxonomy" id="2794364"/>
    <lineage>
        <taxon>Viruses</taxon>
        <taxon>Duplodnaviria</taxon>
        <taxon>Heunggongvirae</taxon>
        <taxon>Uroviricota</taxon>
        <taxon>Caudoviricetes</taxon>
        <taxon>Connertonviridae</taxon>
        <taxon>Fletchervirus</taxon>
        <taxon>Fletchervirus CPX</taxon>
    </lineage>
</organism>
<evidence type="ECO:0000313" key="1">
    <source>
        <dbReference type="EMBL" id="QPX63525.1"/>
    </source>
</evidence>
<dbReference type="Proteomes" id="UP000595991">
    <property type="component" value="Segment"/>
</dbReference>
<dbReference type="EMBL" id="MT863718">
    <property type="protein sequence ID" value="QPX63525.1"/>
    <property type="molecule type" value="Genomic_DNA"/>
</dbReference>
<protein>
    <submittedName>
        <fullName evidence="1">Uncharacterized protein</fullName>
    </submittedName>
</protein>
<evidence type="ECO:0000313" key="2">
    <source>
        <dbReference type="Proteomes" id="UP000595991"/>
    </source>
</evidence>
<sequence length="145" mass="17095">MENYKYVYNNCLSLFVELQKSDDNKKLQIYDLMLKCIELKFPEITIKKNIKKVEEILKNYKEIETLDKDEDYGTISWHYILCNIGDVYNVGYKVVYAGTNGRYSYDDDYFENIINLYSTITFLNEKLQKGCPDNVSLAVFNKEGN</sequence>
<reference evidence="1 2" key="1">
    <citation type="submission" date="2020-08" db="EMBL/GenBank/DDBJ databases">
        <authorList>
            <person name="Sorensen M.C.H."/>
        </authorList>
    </citation>
    <scope>NUCLEOTIDE SEQUENCE [LARGE SCALE GENOMIC DNA]</scope>
</reference>
<gene>
    <name evidence="1" type="ORF">F355_054</name>
</gene>
<name>A0A7T3KE97_9CAUD</name>
<proteinExistence type="predicted"/>
<accession>A0A7T3KE97</accession>